<evidence type="ECO:0000313" key="8">
    <source>
        <dbReference type="EMBL" id="JAV19202.1"/>
    </source>
</evidence>
<dbReference type="InterPro" id="IPR009003">
    <property type="entry name" value="Peptidase_S1_PA"/>
</dbReference>
<evidence type="ECO:0000256" key="1">
    <source>
        <dbReference type="ARBA" id="ARBA00022670"/>
    </source>
</evidence>
<dbReference type="InterPro" id="IPR001254">
    <property type="entry name" value="Trypsin_dom"/>
</dbReference>
<dbReference type="InterPro" id="IPR001314">
    <property type="entry name" value="Peptidase_S1A"/>
</dbReference>
<organism evidence="8">
    <name type="scientific">Culex tarsalis</name>
    <name type="common">Encephalitis mosquito</name>
    <dbReference type="NCBI Taxonomy" id="7177"/>
    <lineage>
        <taxon>Eukaryota</taxon>
        <taxon>Metazoa</taxon>
        <taxon>Ecdysozoa</taxon>
        <taxon>Arthropoda</taxon>
        <taxon>Hexapoda</taxon>
        <taxon>Insecta</taxon>
        <taxon>Pterygota</taxon>
        <taxon>Neoptera</taxon>
        <taxon>Endopterygota</taxon>
        <taxon>Diptera</taxon>
        <taxon>Nematocera</taxon>
        <taxon>Culicoidea</taxon>
        <taxon>Culicidae</taxon>
        <taxon>Culicinae</taxon>
        <taxon>Culicini</taxon>
        <taxon>Culex</taxon>
        <taxon>Culex</taxon>
    </lineage>
</organism>
<dbReference type="PANTHER" id="PTHR24276:SF91">
    <property type="entry name" value="AT26814P-RELATED"/>
    <property type="match status" value="1"/>
</dbReference>
<dbReference type="PROSITE" id="PS00134">
    <property type="entry name" value="TRYPSIN_HIS"/>
    <property type="match status" value="1"/>
</dbReference>
<feature type="signal peptide" evidence="6">
    <location>
        <begin position="1"/>
        <end position="19"/>
    </location>
</feature>
<evidence type="ECO:0000256" key="4">
    <source>
        <dbReference type="ARBA" id="ARBA00023157"/>
    </source>
</evidence>
<dbReference type="CDD" id="cd00190">
    <property type="entry name" value="Tryp_SPc"/>
    <property type="match status" value="1"/>
</dbReference>
<keyword evidence="1 8" id="KW-0645">Protease</keyword>
<evidence type="ECO:0000259" key="7">
    <source>
        <dbReference type="PROSITE" id="PS50240"/>
    </source>
</evidence>
<dbReference type="InterPro" id="IPR018114">
    <property type="entry name" value="TRYPSIN_HIS"/>
</dbReference>
<keyword evidence="6" id="KW-0732">Signal</keyword>
<dbReference type="Gene3D" id="2.40.10.10">
    <property type="entry name" value="Trypsin-like serine proteases"/>
    <property type="match status" value="2"/>
</dbReference>
<dbReference type="SUPFAM" id="SSF50494">
    <property type="entry name" value="Trypsin-like serine proteases"/>
    <property type="match status" value="1"/>
</dbReference>
<sequence length="239" mass="26075">MKFTLSCCLLVTIFGSSLARRIVGGQFAESGQFPYQVALFKAGDFHCGGSIIDNRWILTAAHCVLESNGSITPNLTVLAGSQHLFEGGRHYEPETIYAHESYANFQNDIALIKLSESIEYDELNQPIALYEGEDLAKDTEVVISGHGRTEDSDFSELLKVNRMLVDDAASCGKNREGLMCTNQVVGNGVCFGDSGGPAVYEGRQVGVANFVQGGCGTENSDGYAKVTYYRDWIDRTKQN</sequence>
<evidence type="ECO:0000256" key="3">
    <source>
        <dbReference type="ARBA" id="ARBA00022825"/>
    </source>
</evidence>
<dbReference type="GO" id="GO:0006508">
    <property type="term" value="P:proteolysis"/>
    <property type="evidence" value="ECO:0007669"/>
    <property type="project" value="UniProtKB-KW"/>
</dbReference>
<name>A0A1Q3EV70_CULTA</name>
<dbReference type="InterPro" id="IPR043504">
    <property type="entry name" value="Peptidase_S1_PA_chymotrypsin"/>
</dbReference>
<evidence type="ECO:0000256" key="2">
    <source>
        <dbReference type="ARBA" id="ARBA00022801"/>
    </source>
</evidence>
<keyword evidence="3" id="KW-0720">Serine protease</keyword>
<dbReference type="AlphaFoldDB" id="A0A1Q3EV70"/>
<feature type="chain" id="PRO_5012930510" evidence="6">
    <location>
        <begin position="20"/>
        <end position="239"/>
    </location>
</feature>
<keyword evidence="4" id="KW-1015">Disulfide bond</keyword>
<dbReference type="InterPro" id="IPR050430">
    <property type="entry name" value="Peptidase_S1"/>
</dbReference>
<dbReference type="EMBL" id="GFDL01015843">
    <property type="protein sequence ID" value="JAV19202.1"/>
    <property type="molecule type" value="Transcribed_RNA"/>
</dbReference>
<dbReference type="Pfam" id="PF00089">
    <property type="entry name" value="Trypsin"/>
    <property type="match status" value="1"/>
</dbReference>
<evidence type="ECO:0000256" key="6">
    <source>
        <dbReference type="SAM" id="SignalP"/>
    </source>
</evidence>
<evidence type="ECO:0000256" key="5">
    <source>
        <dbReference type="ARBA" id="ARBA00024195"/>
    </source>
</evidence>
<keyword evidence="2" id="KW-0378">Hydrolase</keyword>
<dbReference type="SMART" id="SM00020">
    <property type="entry name" value="Tryp_SPc"/>
    <property type="match status" value="1"/>
</dbReference>
<dbReference type="PANTHER" id="PTHR24276">
    <property type="entry name" value="POLYSERASE-RELATED"/>
    <property type="match status" value="1"/>
</dbReference>
<comment type="similarity">
    <text evidence="5">Belongs to the peptidase S1 family. CLIP subfamily.</text>
</comment>
<dbReference type="FunFam" id="2.40.10.10:FF:000068">
    <property type="entry name" value="transmembrane protease serine 2"/>
    <property type="match status" value="1"/>
</dbReference>
<dbReference type="PRINTS" id="PR00722">
    <property type="entry name" value="CHYMOTRYPSIN"/>
</dbReference>
<feature type="domain" description="Peptidase S1" evidence="7">
    <location>
        <begin position="22"/>
        <end position="238"/>
    </location>
</feature>
<dbReference type="PROSITE" id="PS50240">
    <property type="entry name" value="TRYPSIN_DOM"/>
    <property type="match status" value="1"/>
</dbReference>
<dbReference type="GO" id="GO:0004252">
    <property type="term" value="F:serine-type endopeptidase activity"/>
    <property type="evidence" value="ECO:0007669"/>
    <property type="project" value="InterPro"/>
</dbReference>
<proteinExistence type="inferred from homology"/>
<protein>
    <submittedName>
        <fullName evidence="8">Putative trypsin-like serine protease</fullName>
    </submittedName>
</protein>
<accession>A0A1Q3EV70</accession>
<reference evidence="8" key="1">
    <citation type="submission" date="2017-01" db="EMBL/GenBank/DDBJ databases">
        <title>A deep insight into the sialotranscriptome of adult male and female Cluex tarsalis mosquitoes.</title>
        <authorList>
            <person name="Ribeiro J.M."/>
            <person name="Moreira F."/>
            <person name="Bernard K.A."/>
            <person name="Calvo E."/>
        </authorList>
    </citation>
    <scope>NUCLEOTIDE SEQUENCE</scope>
    <source>
        <strain evidence="8">Kern County</strain>
        <tissue evidence="8">Salivary glands</tissue>
    </source>
</reference>